<dbReference type="NCBIfam" id="NF006947">
    <property type="entry name" value="PRK09429.1"/>
    <property type="match status" value="1"/>
</dbReference>
<protein>
    <submittedName>
        <fullName evidence="10">Penicillin-insensitive murein endopeptidase</fullName>
    </submittedName>
</protein>
<keyword evidence="8" id="KW-1015">Disulfide bond</keyword>
<dbReference type="Pfam" id="PF03411">
    <property type="entry name" value="Peptidase_M74"/>
    <property type="match status" value="1"/>
</dbReference>
<dbReference type="EMBL" id="QFPW01000006">
    <property type="protein sequence ID" value="PZQ49900.1"/>
    <property type="molecule type" value="Genomic_DNA"/>
</dbReference>
<dbReference type="GO" id="GO:0006508">
    <property type="term" value="P:proteolysis"/>
    <property type="evidence" value="ECO:0007669"/>
    <property type="project" value="UniProtKB-KW"/>
</dbReference>
<keyword evidence="3 9" id="KW-0732">Signal</keyword>
<dbReference type="SUPFAM" id="SSF55166">
    <property type="entry name" value="Hedgehog/DD-peptidase"/>
    <property type="match status" value="1"/>
</dbReference>
<proteinExistence type="predicted"/>
<feature type="disulfide bond" evidence="8">
    <location>
        <begin position="195"/>
        <end position="244"/>
    </location>
</feature>
<gene>
    <name evidence="10" type="ORF">DI556_10635</name>
</gene>
<sequence>MIHPPRVLALVFAAIAALSPPAAQAQTAKQLFAPVTHPSAGPPAPVGQNSKGCLAGGVQMPERGATWVTMRPSRNHHWGTPETLEFIARLSVDATRIGWPGIYVGDIAQPRGGPVAGHASHQTGLDVDIWLNRPARLDLTRKEREGLSAINVRTSDQRNVNRNWTPEHAALLRLAAEDPAVERIFITAPAKLAMCAATPPRDRAWLRKIRPWWGHNDHFHVRLNCPAGDRTCVQPAPLPPGDGCAEAVWWVTEALEPPDPAAPKSVPAPPLRLADLPPRCAEVLKSR</sequence>
<dbReference type="GO" id="GO:0030288">
    <property type="term" value="C:outer membrane-bounded periplasmic space"/>
    <property type="evidence" value="ECO:0007669"/>
    <property type="project" value="InterPro"/>
</dbReference>
<keyword evidence="2" id="KW-0479">Metal-binding</keyword>
<evidence type="ECO:0000313" key="10">
    <source>
        <dbReference type="EMBL" id="PZQ49900.1"/>
    </source>
</evidence>
<keyword evidence="7" id="KW-0482">Metalloprotease</keyword>
<name>A0A2W5QEQ7_RHOSU</name>
<feature type="chain" id="PRO_5015936344" evidence="9">
    <location>
        <begin position="26"/>
        <end position="287"/>
    </location>
</feature>
<dbReference type="InterPro" id="IPR009045">
    <property type="entry name" value="Zn_M74/Hedgehog-like"/>
</dbReference>
<feature type="disulfide bond" evidence="8">
    <location>
        <begin position="53"/>
        <end position="280"/>
    </location>
</feature>
<dbReference type="GO" id="GO:0008237">
    <property type="term" value="F:metallopeptidase activity"/>
    <property type="evidence" value="ECO:0007669"/>
    <property type="project" value="UniProtKB-KW"/>
</dbReference>
<evidence type="ECO:0000256" key="3">
    <source>
        <dbReference type="ARBA" id="ARBA00022729"/>
    </source>
</evidence>
<evidence type="ECO:0000256" key="5">
    <source>
        <dbReference type="ARBA" id="ARBA00022801"/>
    </source>
</evidence>
<keyword evidence="6" id="KW-0862">Zinc</keyword>
<dbReference type="AlphaFoldDB" id="A0A2W5QEQ7"/>
<keyword evidence="1" id="KW-0645">Protease</keyword>
<evidence type="ECO:0000256" key="1">
    <source>
        <dbReference type="ARBA" id="ARBA00022670"/>
    </source>
</evidence>
<dbReference type="Gene3D" id="3.30.1380.10">
    <property type="match status" value="1"/>
</dbReference>
<feature type="signal peptide" evidence="9">
    <location>
        <begin position="1"/>
        <end position="25"/>
    </location>
</feature>
<dbReference type="GO" id="GO:0046872">
    <property type="term" value="F:metal ion binding"/>
    <property type="evidence" value="ECO:0007669"/>
    <property type="project" value="UniProtKB-KW"/>
</dbReference>
<evidence type="ECO:0000256" key="8">
    <source>
        <dbReference type="PIRSR" id="PIRSR018455-2"/>
    </source>
</evidence>
<evidence type="ECO:0000256" key="4">
    <source>
        <dbReference type="ARBA" id="ARBA00022764"/>
    </source>
</evidence>
<keyword evidence="4" id="KW-0574">Periplasm</keyword>
<dbReference type="Proteomes" id="UP000249185">
    <property type="component" value="Unassembled WGS sequence"/>
</dbReference>
<evidence type="ECO:0000256" key="2">
    <source>
        <dbReference type="ARBA" id="ARBA00022723"/>
    </source>
</evidence>
<reference evidence="10 11" key="1">
    <citation type="submission" date="2017-08" db="EMBL/GenBank/DDBJ databases">
        <title>Infants hospitalized years apart are colonized by the same room-sourced microbial strains.</title>
        <authorList>
            <person name="Brooks B."/>
            <person name="Olm M.R."/>
            <person name="Firek B.A."/>
            <person name="Baker R."/>
            <person name="Thomas B.C."/>
            <person name="Morowitz M.J."/>
            <person name="Banfield J.F."/>
        </authorList>
    </citation>
    <scope>NUCLEOTIDE SEQUENCE [LARGE SCALE GENOMIC DNA]</scope>
    <source>
        <strain evidence="10">S2_005_002_R2_34</strain>
    </source>
</reference>
<evidence type="ECO:0000256" key="9">
    <source>
        <dbReference type="SAM" id="SignalP"/>
    </source>
</evidence>
<accession>A0A2W5QEQ7</accession>
<dbReference type="InterPro" id="IPR005073">
    <property type="entry name" value="Peptidase_M74"/>
</dbReference>
<comment type="caution">
    <text evidence="10">The sequence shown here is derived from an EMBL/GenBank/DDBJ whole genome shotgun (WGS) entry which is preliminary data.</text>
</comment>
<evidence type="ECO:0000256" key="6">
    <source>
        <dbReference type="ARBA" id="ARBA00022833"/>
    </source>
</evidence>
<dbReference type="PIRSF" id="PIRSF018455">
    <property type="entry name" value="MepA"/>
    <property type="match status" value="1"/>
</dbReference>
<evidence type="ECO:0000313" key="11">
    <source>
        <dbReference type="Proteomes" id="UP000249185"/>
    </source>
</evidence>
<feature type="disulfide bond" evidence="8">
    <location>
        <begin position="225"/>
        <end position="232"/>
    </location>
</feature>
<organism evidence="10 11">
    <name type="scientific">Rhodovulum sulfidophilum</name>
    <name type="common">Rhodobacter sulfidophilus</name>
    <dbReference type="NCBI Taxonomy" id="35806"/>
    <lineage>
        <taxon>Bacteria</taxon>
        <taxon>Pseudomonadati</taxon>
        <taxon>Pseudomonadota</taxon>
        <taxon>Alphaproteobacteria</taxon>
        <taxon>Rhodobacterales</taxon>
        <taxon>Paracoccaceae</taxon>
        <taxon>Rhodovulum</taxon>
    </lineage>
</organism>
<evidence type="ECO:0000256" key="7">
    <source>
        <dbReference type="ARBA" id="ARBA00023049"/>
    </source>
</evidence>
<dbReference type="GO" id="GO:0004252">
    <property type="term" value="F:serine-type endopeptidase activity"/>
    <property type="evidence" value="ECO:0007669"/>
    <property type="project" value="InterPro"/>
</dbReference>
<keyword evidence="5" id="KW-0378">Hydrolase</keyword>